<dbReference type="Proteomes" id="UP000259173">
    <property type="component" value="Unassembled WGS sequence"/>
</dbReference>
<feature type="transmembrane region" description="Helical" evidence="1">
    <location>
        <begin position="15"/>
        <end position="35"/>
    </location>
</feature>
<comment type="caution">
    <text evidence="2">The sequence shown here is derived from an EMBL/GenBank/DDBJ whole genome shotgun (WGS) entry which is preliminary data.</text>
</comment>
<organism evidence="2 3">
    <name type="scientific">Hyphomonas atlantica</name>
    <dbReference type="NCBI Taxonomy" id="1280948"/>
    <lineage>
        <taxon>Bacteria</taxon>
        <taxon>Pseudomonadati</taxon>
        <taxon>Pseudomonadota</taxon>
        <taxon>Alphaproteobacteria</taxon>
        <taxon>Hyphomonadales</taxon>
        <taxon>Hyphomonadaceae</taxon>
        <taxon>Hyphomonas</taxon>
    </lineage>
</organism>
<gene>
    <name evidence="2" type="ORF">DCG65_00670</name>
</gene>
<sequence>MILQRLATSIRKQDWFTVFIETLIVVLGVFLGLQLGNWNEARAERAQETELLRALHQEIETSIRLTDQKVDAIQQVVAAGKRSLDFLESDESCGDECWNVLVDFFHASQWQSIEVDRSTYDEMRRQGFPRSRDIVDVVEGYLAQNATLSITNEMPAYRSRVRQLIPFDAQEFYWDNCYILNDGAETYILDCAKGISDKAAERAVGRIADTPDIPLLLTEWVGLHTATPADLIVQNQTAEIALEVIEAELERRQ</sequence>
<keyword evidence="1" id="KW-0812">Transmembrane</keyword>
<keyword evidence="1" id="KW-0472">Membrane</keyword>
<dbReference type="RefSeq" id="WP_272983582.1">
    <property type="nucleotide sequence ID" value="NZ_CAXEMP010000140.1"/>
</dbReference>
<dbReference type="EMBL" id="DMBR01000018">
    <property type="protein sequence ID" value="HAE93040.1"/>
    <property type="molecule type" value="Genomic_DNA"/>
</dbReference>
<evidence type="ECO:0000313" key="2">
    <source>
        <dbReference type="EMBL" id="HAE93040.1"/>
    </source>
</evidence>
<protein>
    <submittedName>
        <fullName evidence="2">Uncharacterized protein</fullName>
    </submittedName>
</protein>
<accession>A0A3B9KWF7</accession>
<evidence type="ECO:0000256" key="1">
    <source>
        <dbReference type="SAM" id="Phobius"/>
    </source>
</evidence>
<reference evidence="2 3" key="1">
    <citation type="journal article" date="2018" name="Nat. Biotechnol.">
        <title>A standardized bacterial taxonomy based on genome phylogeny substantially revises the tree of life.</title>
        <authorList>
            <person name="Parks D.H."/>
            <person name="Chuvochina M."/>
            <person name="Waite D.W."/>
            <person name="Rinke C."/>
            <person name="Skarshewski A."/>
            <person name="Chaumeil P.A."/>
            <person name="Hugenholtz P."/>
        </authorList>
    </citation>
    <scope>NUCLEOTIDE SEQUENCE [LARGE SCALE GENOMIC DNA]</scope>
    <source>
        <strain evidence="2">UBA8557</strain>
    </source>
</reference>
<proteinExistence type="predicted"/>
<name>A0A3B9KWF7_9PROT</name>
<evidence type="ECO:0000313" key="3">
    <source>
        <dbReference type="Proteomes" id="UP000259173"/>
    </source>
</evidence>
<dbReference type="AlphaFoldDB" id="A0A3B9KWF7"/>
<keyword evidence="1" id="KW-1133">Transmembrane helix</keyword>